<proteinExistence type="inferred from homology"/>
<dbReference type="InterPro" id="IPR010920">
    <property type="entry name" value="LSM_dom_sf"/>
</dbReference>
<evidence type="ECO:0000256" key="3">
    <source>
        <dbReference type="ARBA" id="ARBA00008017"/>
    </source>
</evidence>
<feature type="transmembrane region" description="Helical" evidence="8">
    <location>
        <begin position="6"/>
        <end position="24"/>
    </location>
</feature>
<evidence type="ECO:0000313" key="10">
    <source>
        <dbReference type="EMBL" id="VAW81071.1"/>
    </source>
</evidence>
<dbReference type="EMBL" id="UOFL01000212">
    <property type="protein sequence ID" value="VAW81071.1"/>
    <property type="molecule type" value="Genomic_DNA"/>
</dbReference>
<evidence type="ECO:0000256" key="7">
    <source>
        <dbReference type="ARBA" id="ARBA00023136"/>
    </source>
</evidence>
<evidence type="ECO:0000256" key="1">
    <source>
        <dbReference type="ARBA" id="ARBA00004141"/>
    </source>
</evidence>
<dbReference type="Gene3D" id="1.10.287.1260">
    <property type="match status" value="1"/>
</dbReference>
<dbReference type="AlphaFoldDB" id="A0A3B0YNS7"/>
<gene>
    <name evidence="10" type="ORF">MNBD_GAMMA12-3421</name>
</gene>
<feature type="transmembrane region" description="Helical" evidence="8">
    <location>
        <begin position="45"/>
        <end position="68"/>
    </location>
</feature>
<dbReference type="InterPro" id="IPR023408">
    <property type="entry name" value="MscS_beta-dom_sf"/>
</dbReference>
<evidence type="ECO:0000259" key="9">
    <source>
        <dbReference type="Pfam" id="PF00924"/>
    </source>
</evidence>
<evidence type="ECO:0000256" key="8">
    <source>
        <dbReference type="SAM" id="Phobius"/>
    </source>
</evidence>
<evidence type="ECO:0000256" key="2">
    <source>
        <dbReference type="ARBA" id="ARBA00004236"/>
    </source>
</evidence>
<sequence>MERWQEILLVLSLVLIIHYLVIIIRRVSKRIIRSKLKPSLSKVRTVISVVTSILIFVLYFSTIGYALHLMSVPVTAYVASASIIGLAVAFGSQGIVQDVVSGVTIILSDLFDIGEMVTISGQTGIIKQVGMRFTILLNSDNAEVYLPNRGIKHVINYPSGYSEYFVDVMLPNDETLKQQTIVRIGLQMDSVHEMYPAILRGKSSFSSRTDKYTGQQVCRVCFRLWPGNDEPLKSGFMKALYHDLKQFNDGIEEWMITLNHEIERGRDPFRQSKY</sequence>
<dbReference type="InterPro" id="IPR045276">
    <property type="entry name" value="YbiO_bact"/>
</dbReference>
<dbReference type="InterPro" id="IPR011014">
    <property type="entry name" value="MscS_channel_TM-2"/>
</dbReference>
<feature type="domain" description="Mechanosensitive ion channel MscS" evidence="9">
    <location>
        <begin position="95"/>
        <end position="157"/>
    </location>
</feature>
<keyword evidence="7 8" id="KW-0472">Membrane</keyword>
<dbReference type="Pfam" id="PF00924">
    <property type="entry name" value="MS_channel_2nd"/>
    <property type="match status" value="1"/>
</dbReference>
<keyword evidence="4" id="KW-1003">Cell membrane</keyword>
<protein>
    <recommendedName>
        <fullName evidence="9">Mechanosensitive ion channel MscS domain-containing protein</fullName>
    </recommendedName>
</protein>
<dbReference type="GO" id="GO:0005886">
    <property type="term" value="C:plasma membrane"/>
    <property type="evidence" value="ECO:0007669"/>
    <property type="project" value="UniProtKB-SubCell"/>
</dbReference>
<organism evidence="10">
    <name type="scientific">hydrothermal vent metagenome</name>
    <dbReference type="NCBI Taxonomy" id="652676"/>
    <lineage>
        <taxon>unclassified sequences</taxon>
        <taxon>metagenomes</taxon>
        <taxon>ecological metagenomes</taxon>
    </lineage>
</organism>
<comment type="subcellular location">
    <subcellularLocation>
        <location evidence="2">Cell membrane</location>
    </subcellularLocation>
    <subcellularLocation>
        <location evidence="1">Membrane</location>
        <topology evidence="1">Multi-pass membrane protein</topology>
    </subcellularLocation>
</comment>
<evidence type="ECO:0000256" key="6">
    <source>
        <dbReference type="ARBA" id="ARBA00022989"/>
    </source>
</evidence>
<evidence type="ECO:0000256" key="5">
    <source>
        <dbReference type="ARBA" id="ARBA00022692"/>
    </source>
</evidence>
<reference evidence="10" key="1">
    <citation type="submission" date="2018-06" db="EMBL/GenBank/DDBJ databases">
        <authorList>
            <person name="Zhirakovskaya E."/>
        </authorList>
    </citation>
    <scope>NUCLEOTIDE SEQUENCE</scope>
</reference>
<dbReference type="PANTHER" id="PTHR30460:SF0">
    <property type="entry name" value="MODERATE CONDUCTANCE MECHANOSENSITIVE CHANNEL YBIO"/>
    <property type="match status" value="1"/>
</dbReference>
<dbReference type="InterPro" id="IPR006685">
    <property type="entry name" value="MscS_channel_2nd"/>
</dbReference>
<dbReference type="SUPFAM" id="SSF50182">
    <property type="entry name" value="Sm-like ribonucleoproteins"/>
    <property type="match status" value="1"/>
</dbReference>
<accession>A0A3B0YNS7</accession>
<evidence type="ECO:0000256" key="4">
    <source>
        <dbReference type="ARBA" id="ARBA00022475"/>
    </source>
</evidence>
<comment type="similarity">
    <text evidence="3">Belongs to the MscS (TC 1.A.23) family.</text>
</comment>
<dbReference type="Gene3D" id="2.30.30.60">
    <property type="match status" value="1"/>
</dbReference>
<keyword evidence="6 8" id="KW-1133">Transmembrane helix</keyword>
<dbReference type="PANTHER" id="PTHR30460">
    <property type="entry name" value="MODERATE CONDUCTANCE MECHANOSENSITIVE CHANNEL YBIO"/>
    <property type="match status" value="1"/>
</dbReference>
<keyword evidence="5 8" id="KW-0812">Transmembrane</keyword>
<name>A0A3B0YNS7_9ZZZZ</name>
<feature type="transmembrane region" description="Helical" evidence="8">
    <location>
        <begin position="74"/>
        <end position="91"/>
    </location>
</feature>
<dbReference type="GO" id="GO:0008381">
    <property type="term" value="F:mechanosensitive monoatomic ion channel activity"/>
    <property type="evidence" value="ECO:0007669"/>
    <property type="project" value="InterPro"/>
</dbReference>
<dbReference type="SUPFAM" id="SSF82861">
    <property type="entry name" value="Mechanosensitive channel protein MscS (YggB), transmembrane region"/>
    <property type="match status" value="1"/>
</dbReference>